<reference evidence="11" key="2">
    <citation type="submission" date="2022-06" db="EMBL/GenBank/DDBJ databases">
        <authorList>
            <person name="Holder M.E."/>
            <person name="Ajami N.J."/>
            <person name="Petrosino J.F."/>
        </authorList>
    </citation>
    <scope>NUCLEOTIDE SEQUENCE</scope>
    <source>
        <strain evidence="11">RMA 8861</strain>
    </source>
</reference>
<protein>
    <submittedName>
        <fullName evidence="10">Glycoside hydrolase</fullName>
    </submittedName>
    <submittedName>
        <fullName evidence="11">NlpC/P60 family protein</fullName>
    </submittedName>
</protein>
<sequence length="418" mass="46092">MRKKILSAVIAGVLVLTSGVPAFATPNQEVTENQKKYEEITNKINGIQGEIYKLNMEIDPLAEKVENNKKEMQIIKEEIQNTTKEIETSKIEMKEKEEVLGKRLRELYKSGGQSSYLSILFSAESFSDFISKLDSTTRLVNIDKKVVKDILDKQEKMNAKVASLEEKNSEIVKVNEETEKALVEFESKRKEQEVLINSAKEEQSKFDEEFLSVAERKLVEPQLAVLNSSSSVDEIQSAIEQLRSIRDNQLKSPIVVEEIDEAIEAAKIKVDDLKAQAEAQAQAQAQIQASKPSTPNRGDNPTVSGSASGIVGYAYGLLGRPYVWGATGPDSFDCSGFTSYVYRNAAGIEITRTTYSQLGQGRAVSQGELEPGDLVFTYGGDHVGIYVGGGSYIHAPQPGDTVKVSPITSFHAARRIIE</sequence>
<dbReference type="GO" id="GO:0008234">
    <property type="term" value="F:cysteine-type peptidase activity"/>
    <property type="evidence" value="ECO:0007669"/>
    <property type="project" value="UniProtKB-KW"/>
</dbReference>
<evidence type="ECO:0000313" key="12">
    <source>
        <dbReference type="Proteomes" id="UP000280586"/>
    </source>
</evidence>
<gene>
    <name evidence="10" type="ORF">CP523_06590</name>
    <name evidence="11" type="ORF">NH397_14900</name>
</gene>
<reference evidence="10 12" key="1">
    <citation type="submission" date="2017-09" db="EMBL/GenBank/DDBJ databases">
        <authorList>
            <person name="Thomas P."/>
            <person name="Seyboldt C."/>
        </authorList>
    </citation>
    <scope>NUCLEOTIDE SEQUENCE [LARGE SCALE GENOMIC DNA]</scope>
    <source>
        <strain evidence="10 12">DSM 7534</strain>
    </source>
</reference>
<dbReference type="InterPro" id="IPR000064">
    <property type="entry name" value="NLP_P60_dom"/>
</dbReference>
<keyword evidence="6" id="KW-0175">Coiled coil</keyword>
<keyword evidence="2" id="KW-0645">Protease</keyword>
<evidence type="ECO:0000256" key="7">
    <source>
        <dbReference type="SAM" id="MobiDB-lite"/>
    </source>
</evidence>
<dbReference type="InterPro" id="IPR038765">
    <property type="entry name" value="Papain-like_cys_pep_sf"/>
</dbReference>
<dbReference type="GeneID" id="303560339"/>
<evidence type="ECO:0000256" key="3">
    <source>
        <dbReference type="ARBA" id="ARBA00022729"/>
    </source>
</evidence>
<dbReference type="PANTHER" id="PTHR47359">
    <property type="entry name" value="PEPTIDOGLYCAN DL-ENDOPEPTIDASE CWLO"/>
    <property type="match status" value="1"/>
</dbReference>
<feature type="coiled-coil region" evidence="6">
    <location>
        <begin position="147"/>
        <end position="202"/>
    </location>
</feature>
<dbReference type="SUPFAM" id="SSF54001">
    <property type="entry name" value="Cysteine proteinases"/>
    <property type="match status" value="1"/>
</dbReference>
<feature type="domain" description="NlpC/P60" evidence="9">
    <location>
        <begin position="304"/>
        <end position="418"/>
    </location>
</feature>
<keyword evidence="5" id="KW-0788">Thiol protease</keyword>
<dbReference type="Gene3D" id="6.10.250.3150">
    <property type="match status" value="1"/>
</dbReference>
<dbReference type="PANTHER" id="PTHR47359:SF3">
    <property type="entry name" value="NLP_P60 DOMAIN-CONTAINING PROTEIN-RELATED"/>
    <property type="match status" value="1"/>
</dbReference>
<keyword evidence="13" id="KW-1185">Reference proteome</keyword>
<feature type="chain" id="PRO_5040138396" evidence="8">
    <location>
        <begin position="25"/>
        <end position="418"/>
    </location>
</feature>
<evidence type="ECO:0000313" key="10">
    <source>
        <dbReference type="EMBL" id="AYE34165.1"/>
    </source>
</evidence>
<dbReference type="PROSITE" id="PS51935">
    <property type="entry name" value="NLPC_P60"/>
    <property type="match status" value="1"/>
</dbReference>
<dbReference type="Gene3D" id="3.90.1720.10">
    <property type="entry name" value="endopeptidase domain like (from Nostoc punctiforme)"/>
    <property type="match status" value="1"/>
</dbReference>
<dbReference type="GO" id="GO:0006508">
    <property type="term" value="P:proteolysis"/>
    <property type="evidence" value="ECO:0007669"/>
    <property type="project" value="UniProtKB-KW"/>
</dbReference>
<keyword evidence="3 8" id="KW-0732">Signal</keyword>
<evidence type="ECO:0000313" key="13">
    <source>
        <dbReference type="Proteomes" id="UP001055437"/>
    </source>
</evidence>
<dbReference type="Pfam" id="PF24568">
    <property type="entry name" value="CC_PcsB"/>
    <property type="match status" value="1"/>
</dbReference>
<feature type="region of interest" description="Disordered" evidence="7">
    <location>
        <begin position="281"/>
        <end position="303"/>
    </location>
</feature>
<dbReference type="AlphaFoldDB" id="A0A9N7JKR1"/>
<proteinExistence type="inferred from homology"/>
<evidence type="ECO:0000313" key="11">
    <source>
        <dbReference type="EMBL" id="USS00747.1"/>
    </source>
</evidence>
<dbReference type="RefSeq" id="WP_120140718.1">
    <property type="nucleotide sequence ID" value="NZ_CP023671.1"/>
</dbReference>
<evidence type="ECO:0000256" key="8">
    <source>
        <dbReference type="SAM" id="SignalP"/>
    </source>
</evidence>
<evidence type="ECO:0000256" key="6">
    <source>
        <dbReference type="SAM" id="Coils"/>
    </source>
</evidence>
<organism evidence="10 12">
    <name type="scientific">Clostridium septicum</name>
    <dbReference type="NCBI Taxonomy" id="1504"/>
    <lineage>
        <taxon>Bacteria</taxon>
        <taxon>Bacillati</taxon>
        <taxon>Bacillota</taxon>
        <taxon>Clostridia</taxon>
        <taxon>Eubacteriales</taxon>
        <taxon>Clostridiaceae</taxon>
        <taxon>Clostridium</taxon>
    </lineage>
</organism>
<feature type="signal peptide" evidence="8">
    <location>
        <begin position="1"/>
        <end position="24"/>
    </location>
</feature>
<evidence type="ECO:0000256" key="1">
    <source>
        <dbReference type="ARBA" id="ARBA00007074"/>
    </source>
</evidence>
<evidence type="ECO:0000256" key="4">
    <source>
        <dbReference type="ARBA" id="ARBA00022801"/>
    </source>
</evidence>
<evidence type="ECO:0000256" key="2">
    <source>
        <dbReference type="ARBA" id="ARBA00022670"/>
    </source>
</evidence>
<evidence type="ECO:0000259" key="9">
    <source>
        <dbReference type="PROSITE" id="PS51935"/>
    </source>
</evidence>
<name>A0A9N7JKR1_CLOSE</name>
<comment type="similarity">
    <text evidence="1">Belongs to the peptidase C40 family.</text>
</comment>
<dbReference type="Pfam" id="PF00877">
    <property type="entry name" value="NLPC_P60"/>
    <property type="match status" value="1"/>
</dbReference>
<dbReference type="Proteomes" id="UP000280586">
    <property type="component" value="Chromosome"/>
</dbReference>
<dbReference type="KEGG" id="csep:CP523_06590"/>
<dbReference type="Proteomes" id="UP001055437">
    <property type="component" value="Chromosome"/>
</dbReference>
<keyword evidence="4 10" id="KW-0378">Hydrolase</keyword>
<dbReference type="EMBL" id="CP023671">
    <property type="protein sequence ID" value="AYE34165.1"/>
    <property type="molecule type" value="Genomic_DNA"/>
</dbReference>
<evidence type="ECO:0000256" key="5">
    <source>
        <dbReference type="ARBA" id="ARBA00022807"/>
    </source>
</evidence>
<dbReference type="InterPro" id="IPR051794">
    <property type="entry name" value="PG_Endopeptidase_C40"/>
</dbReference>
<feature type="compositionally biased region" description="Polar residues" evidence="7">
    <location>
        <begin position="290"/>
        <end position="303"/>
    </location>
</feature>
<accession>A0A9N7JKR1</accession>
<dbReference type="InterPro" id="IPR057309">
    <property type="entry name" value="PcsB_CC"/>
</dbReference>
<feature type="coiled-coil region" evidence="6">
    <location>
        <begin position="62"/>
        <end position="99"/>
    </location>
</feature>
<dbReference type="EMBL" id="CP099799">
    <property type="protein sequence ID" value="USS00747.1"/>
    <property type="molecule type" value="Genomic_DNA"/>
</dbReference>